<evidence type="ECO:0000313" key="2">
    <source>
        <dbReference type="EMBL" id="XCH29903.1"/>
    </source>
</evidence>
<dbReference type="EMBL" id="CP159290">
    <property type="protein sequence ID" value="XCH29903.1"/>
    <property type="molecule type" value="Genomic_DNA"/>
</dbReference>
<sequence>MMTCRSCGQAQDEQARFCNSCGTPLVTGPAGTANSVHEARVTGSIYQAGGDITVAPSVPDEPSARYTVKWHWASPLTQSVLGWASLVLGIVSLAGGASVFAPLIRSLNAGRLAPSTEPWALAVFVVCTAGAIVALALRRVAKHETQHVGPSFLPALTGWNHRLGLARFTGECPTCRGGLRFYNKPLQWLVHADGSRGKVIERAMVAECERSDKHWWFLDSAEPVA</sequence>
<accession>A0AAU8FZ78</accession>
<dbReference type="AlphaFoldDB" id="A0AAU8FZ78"/>
<keyword evidence="1" id="KW-0472">Membrane</keyword>
<feature type="transmembrane region" description="Helical" evidence="1">
    <location>
        <begin position="119"/>
        <end position="137"/>
    </location>
</feature>
<feature type="transmembrane region" description="Helical" evidence="1">
    <location>
        <begin position="80"/>
        <end position="104"/>
    </location>
</feature>
<keyword evidence="1" id="KW-1133">Transmembrane helix</keyword>
<proteinExistence type="predicted"/>
<reference evidence="2" key="1">
    <citation type="submission" date="2024-06" db="EMBL/GenBank/DDBJ databases">
        <title>Complete genome sequence of the cellulolytic actinobacterium, Cellulosimicrobium ES-005.</title>
        <authorList>
            <person name="Matthews C.T."/>
            <person name="Underwood K.D."/>
            <person name="Ghanchi K.M."/>
            <person name="Fields S.D."/>
            <person name="Gardner S.G."/>
        </authorList>
    </citation>
    <scope>NUCLEOTIDE SEQUENCE</scope>
    <source>
        <strain evidence="2">ES-005</strain>
    </source>
</reference>
<evidence type="ECO:0000256" key="1">
    <source>
        <dbReference type="SAM" id="Phobius"/>
    </source>
</evidence>
<organism evidence="2">
    <name type="scientific">Cellulosimicrobium sp. ES-005</name>
    <dbReference type="NCBI Taxonomy" id="3163031"/>
    <lineage>
        <taxon>Bacteria</taxon>
        <taxon>Bacillati</taxon>
        <taxon>Actinomycetota</taxon>
        <taxon>Actinomycetes</taxon>
        <taxon>Micrococcales</taxon>
        <taxon>Promicromonosporaceae</taxon>
        <taxon>Cellulosimicrobium</taxon>
    </lineage>
</organism>
<dbReference type="RefSeq" id="WP_253051101.1">
    <property type="nucleotide sequence ID" value="NZ_CP159290.1"/>
</dbReference>
<name>A0AAU8FZ78_9MICO</name>
<keyword evidence="1" id="KW-0812">Transmembrane</keyword>
<protein>
    <submittedName>
        <fullName evidence="2">Zinc ribbon domain-containing protein</fullName>
    </submittedName>
</protein>
<gene>
    <name evidence="2" type="ORF">ABRQ22_20450</name>
</gene>